<protein>
    <recommendedName>
        <fullName evidence="5">Cyclase</fullName>
    </recommendedName>
</protein>
<sequence length="358" mass="39624">MREFTLIPVTTNDKKAKKNSWTLSEFCSSEHSGTHIDAPLHYNREGWSLDAIPTHRLWRRPGIMVDVSEEVRTSMNPNFEIQPKHLTEFEIKFGSIPDGAVVLIRTGQGSKVRNITAYSGLDRNHKMNHPGISKNAAEWITTHTNNNNPPTHNHTHEGIVGVGIDTLSLDKGSTLHYPAHAVLFNRNIYGLENLANLEKLPPTGFYITILPLNIHQGSGAPARVVAETGDTIALHSAAVPTCTLTHTVELGEFCSSEHSGTHLDAPSHYAYNKWTVEKIPLDRLWRVPGHVNHILTSADLESWEEEHGVIPDGAVVFVRTGWGDKVGNIQDYSGVDESGKNNFPDQVNRISTPSEPSL</sequence>
<feature type="compositionally biased region" description="Polar residues" evidence="2">
    <location>
        <begin position="340"/>
        <end position="358"/>
    </location>
</feature>
<evidence type="ECO:0008006" key="5">
    <source>
        <dbReference type="Google" id="ProtNLM"/>
    </source>
</evidence>
<dbReference type="EMBL" id="JAWZYT010007247">
    <property type="protein sequence ID" value="KAK4286889.1"/>
    <property type="molecule type" value="Genomic_DNA"/>
</dbReference>
<evidence type="ECO:0000313" key="3">
    <source>
        <dbReference type="EMBL" id="KAK4286889.1"/>
    </source>
</evidence>
<evidence type="ECO:0000256" key="1">
    <source>
        <dbReference type="ARBA" id="ARBA00007865"/>
    </source>
</evidence>
<dbReference type="GO" id="GO:0019441">
    <property type="term" value="P:L-tryptophan catabolic process to kynurenine"/>
    <property type="evidence" value="ECO:0007669"/>
    <property type="project" value="InterPro"/>
</dbReference>
<reference evidence="3" key="1">
    <citation type="submission" date="2023-11" db="EMBL/GenBank/DDBJ databases">
        <title>Genome assemblies of two species of porcelain crab, Petrolisthes cinctipes and Petrolisthes manimaculis (Anomura: Porcellanidae).</title>
        <authorList>
            <person name="Angst P."/>
        </authorList>
    </citation>
    <scope>NUCLEOTIDE SEQUENCE</scope>
    <source>
        <strain evidence="3">PB745_02</strain>
        <tissue evidence="3">Gill</tissue>
    </source>
</reference>
<organism evidence="3 4">
    <name type="scientific">Petrolisthes manimaculis</name>
    <dbReference type="NCBI Taxonomy" id="1843537"/>
    <lineage>
        <taxon>Eukaryota</taxon>
        <taxon>Metazoa</taxon>
        <taxon>Ecdysozoa</taxon>
        <taxon>Arthropoda</taxon>
        <taxon>Crustacea</taxon>
        <taxon>Multicrustacea</taxon>
        <taxon>Malacostraca</taxon>
        <taxon>Eumalacostraca</taxon>
        <taxon>Eucarida</taxon>
        <taxon>Decapoda</taxon>
        <taxon>Pleocyemata</taxon>
        <taxon>Anomura</taxon>
        <taxon>Galatheoidea</taxon>
        <taxon>Porcellanidae</taxon>
        <taxon>Petrolisthes</taxon>
    </lineage>
</organism>
<dbReference type="Proteomes" id="UP001292094">
    <property type="component" value="Unassembled WGS sequence"/>
</dbReference>
<dbReference type="PANTHER" id="PTHR31118:SF12">
    <property type="entry name" value="CYCLASE-LIKE PROTEIN 2"/>
    <property type="match status" value="1"/>
</dbReference>
<accession>A0AAE1ND01</accession>
<dbReference type="InterPro" id="IPR007325">
    <property type="entry name" value="KFase/CYL"/>
</dbReference>
<dbReference type="GO" id="GO:0004061">
    <property type="term" value="F:arylformamidase activity"/>
    <property type="evidence" value="ECO:0007669"/>
    <property type="project" value="InterPro"/>
</dbReference>
<gene>
    <name evidence="3" type="ORF">Pmani_040024</name>
</gene>
<evidence type="ECO:0000313" key="4">
    <source>
        <dbReference type="Proteomes" id="UP001292094"/>
    </source>
</evidence>
<comment type="caution">
    <text evidence="3">The sequence shown here is derived from an EMBL/GenBank/DDBJ whole genome shotgun (WGS) entry which is preliminary data.</text>
</comment>
<proteinExistence type="inferred from homology"/>
<dbReference type="SUPFAM" id="SSF102198">
    <property type="entry name" value="Putative cyclase"/>
    <property type="match status" value="2"/>
</dbReference>
<dbReference type="Pfam" id="PF04199">
    <property type="entry name" value="Cyclase"/>
    <property type="match status" value="2"/>
</dbReference>
<dbReference type="PANTHER" id="PTHR31118">
    <property type="entry name" value="CYCLASE-LIKE PROTEIN 2"/>
    <property type="match status" value="1"/>
</dbReference>
<comment type="similarity">
    <text evidence="1">Belongs to the Cyclase 1 superfamily.</text>
</comment>
<dbReference type="AlphaFoldDB" id="A0AAE1ND01"/>
<keyword evidence="4" id="KW-1185">Reference proteome</keyword>
<name>A0AAE1ND01_9EUCA</name>
<dbReference type="Gene3D" id="3.50.30.50">
    <property type="entry name" value="Putative cyclase"/>
    <property type="match status" value="2"/>
</dbReference>
<dbReference type="InterPro" id="IPR037175">
    <property type="entry name" value="KFase_sf"/>
</dbReference>
<feature type="region of interest" description="Disordered" evidence="2">
    <location>
        <begin position="333"/>
        <end position="358"/>
    </location>
</feature>
<evidence type="ECO:0000256" key="2">
    <source>
        <dbReference type="SAM" id="MobiDB-lite"/>
    </source>
</evidence>